<reference evidence="3" key="1">
    <citation type="submission" date="2022-11" db="UniProtKB">
        <authorList>
            <consortium name="WormBaseParasite"/>
        </authorList>
    </citation>
    <scope>IDENTIFICATION</scope>
</reference>
<evidence type="ECO:0000256" key="1">
    <source>
        <dbReference type="SAM" id="SignalP"/>
    </source>
</evidence>
<keyword evidence="1" id="KW-0732">Signal</keyword>
<keyword evidence="2" id="KW-1185">Reference proteome</keyword>
<organism evidence="2 3">
    <name type="scientific">Romanomermis culicivorax</name>
    <name type="common">Nematode worm</name>
    <dbReference type="NCBI Taxonomy" id="13658"/>
    <lineage>
        <taxon>Eukaryota</taxon>
        <taxon>Metazoa</taxon>
        <taxon>Ecdysozoa</taxon>
        <taxon>Nematoda</taxon>
        <taxon>Enoplea</taxon>
        <taxon>Dorylaimia</taxon>
        <taxon>Mermithida</taxon>
        <taxon>Mermithoidea</taxon>
        <taxon>Mermithidae</taxon>
        <taxon>Romanomermis</taxon>
    </lineage>
</organism>
<evidence type="ECO:0000313" key="2">
    <source>
        <dbReference type="Proteomes" id="UP000887565"/>
    </source>
</evidence>
<feature type="signal peptide" evidence="1">
    <location>
        <begin position="1"/>
        <end position="30"/>
    </location>
</feature>
<feature type="chain" id="PRO_5037552147" evidence="1">
    <location>
        <begin position="31"/>
        <end position="119"/>
    </location>
</feature>
<name>A0A915IDC3_ROMCU</name>
<dbReference type="AlphaFoldDB" id="A0A915IDC3"/>
<accession>A0A915IDC3</accession>
<proteinExistence type="predicted"/>
<evidence type="ECO:0000313" key="3">
    <source>
        <dbReference type="WBParaSite" id="nRc.2.0.1.t12194-RA"/>
    </source>
</evidence>
<protein>
    <submittedName>
        <fullName evidence="3">Uncharacterized protein</fullName>
    </submittedName>
</protein>
<dbReference type="WBParaSite" id="nRc.2.0.1.t12194-RA">
    <property type="protein sequence ID" value="nRc.2.0.1.t12194-RA"/>
    <property type="gene ID" value="nRc.2.0.1.g12194"/>
</dbReference>
<sequence>MTIPRSGQSMWIFFLFHFSYFFPSPRYVIGTNITGAPLMYDRCYNMLNCTSLYKIRVNEFRDEQFIYHGPAFIVHVIDSTSVLHSKYRHQCAKFFVRNITFGGQGEKLLPIVSVPLHFK</sequence>
<dbReference type="Proteomes" id="UP000887565">
    <property type="component" value="Unplaced"/>
</dbReference>